<dbReference type="AlphaFoldDB" id="A0A6A0GYT9"/>
<dbReference type="Pfam" id="PF01702">
    <property type="entry name" value="TGT"/>
    <property type="match status" value="2"/>
</dbReference>
<keyword evidence="1" id="KW-0862">Zinc</keyword>
<comment type="caution">
    <text evidence="3">The sequence shown here is derived from an EMBL/GenBank/DDBJ whole genome shotgun (WGS) entry which is preliminary data.</text>
</comment>
<dbReference type="Proteomes" id="UP000711488">
    <property type="component" value="Unassembled WGS sequence"/>
</dbReference>
<dbReference type="InterPro" id="IPR036511">
    <property type="entry name" value="TGT-like_sf"/>
</dbReference>
<protein>
    <recommendedName>
        <fullName evidence="2">tRNA-guanine(15) transglycosylase-like domain-containing protein</fullName>
    </recommendedName>
</protein>
<gene>
    <name evidence="3" type="ORF">HAZT_HAZT006901</name>
</gene>
<evidence type="ECO:0000313" key="3">
    <source>
        <dbReference type="EMBL" id="KAA0192235.1"/>
    </source>
</evidence>
<reference evidence="3" key="1">
    <citation type="submission" date="2014-08" db="EMBL/GenBank/DDBJ databases">
        <authorList>
            <person name="Murali S."/>
            <person name="Richards S."/>
            <person name="Bandaranaike D."/>
            <person name="Bellair M."/>
            <person name="Blankenburg K."/>
            <person name="Chao H."/>
            <person name="Dinh H."/>
            <person name="Doddapaneni H."/>
            <person name="Dugan-Rocha S."/>
            <person name="Elkadiri S."/>
            <person name="Gnanaolivu R."/>
            <person name="Hughes D."/>
            <person name="Lee S."/>
            <person name="Li M."/>
            <person name="Ming W."/>
            <person name="Munidasa M."/>
            <person name="Muniz J."/>
            <person name="Nguyen L."/>
            <person name="Osuji N."/>
            <person name="Pu L.-L."/>
            <person name="Puazo M."/>
            <person name="Skinner E."/>
            <person name="Qu C."/>
            <person name="Quiroz J."/>
            <person name="Raj R."/>
            <person name="Weissenberger G."/>
            <person name="Xin Y."/>
            <person name="Zou X."/>
            <person name="Han Y."/>
            <person name="Worley K."/>
            <person name="Muzny D."/>
            <person name="Gibbs R."/>
        </authorList>
    </citation>
    <scope>NUCLEOTIDE SEQUENCE</scope>
    <source>
        <strain evidence="3">HAZT.00-mixed</strain>
        <tissue evidence="3">Whole organism</tissue>
    </source>
</reference>
<evidence type="ECO:0000256" key="1">
    <source>
        <dbReference type="ARBA" id="ARBA00022833"/>
    </source>
</evidence>
<dbReference type="SUPFAM" id="SSF51713">
    <property type="entry name" value="tRNA-guanine transglycosylase"/>
    <property type="match status" value="1"/>
</dbReference>
<dbReference type="Gene3D" id="3.20.20.105">
    <property type="entry name" value="Queuine tRNA-ribosyltransferase-like"/>
    <property type="match status" value="1"/>
</dbReference>
<feature type="domain" description="tRNA-guanine(15) transglycosylase-like" evidence="2">
    <location>
        <begin position="24"/>
        <end position="125"/>
    </location>
</feature>
<dbReference type="InterPro" id="IPR002616">
    <property type="entry name" value="tRNA_ribo_trans-like"/>
</dbReference>
<accession>A0A6A0GYT9</accession>
<dbReference type="GO" id="GO:0006400">
    <property type="term" value="P:tRNA modification"/>
    <property type="evidence" value="ECO:0007669"/>
    <property type="project" value="InterPro"/>
</dbReference>
<dbReference type="PANTHER" id="PTHR43530">
    <property type="entry name" value="QUEUINE TRNA-RIBOSYLTRANSFERASE CATALYTIC SUBUNIT 1"/>
    <property type="match status" value="1"/>
</dbReference>
<feature type="domain" description="tRNA-guanine(15) transglycosylase-like" evidence="2">
    <location>
        <begin position="141"/>
        <end position="367"/>
    </location>
</feature>
<reference evidence="3" key="3">
    <citation type="submission" date="2019-06" db="EMBL/GenBank/DDBJ databases">
        <authorList>
            <person name="Poynton C."/>
            <person name="Hasenbein S."/>
            <person name="Benoit J.B."/>
            <person name="Sepulveda M.S."/>
            <person name="Poelchau M.F."/>
            <person name="Murali S.C."/>
            <person name="Chen S."/>
            <person name="Glastad K.M."/>
            <person name="Werren J.H."/>
            <person name="Vineis J.H."/>
            <person name="Bowen J.L."/>
            <person name="Friedrich M."/>
            <person name="Jones J."/>
            <person name="Robertson H.M."/>
            <person name="Feyereisen R."/>
            <person name="Mechler-Hickson A."/>
            <person name="Mathers N."/>
            <person name="Lee C.E."/>
            <person name="Colbourne J.K."/>
            <person name="Biales A."/>
            <person name="Johnston J.S."/>
            <person name="Wellborn G.A."/>
            <person name="Rosendale A.J."/>
            <person name="Cridge A.G."/>
            <person name="Munoz-Torres M.C."/>
            <person name="Bain P.A."/>
            <person name="Manny A.R."/>
            <person name="Major K.M."/>
            <person name="Lambert F.N."/>
            <person name="Vulpe C.D."/>
            <person name="Tuck P."/>
            <person name="Blalock B.J."/>
            <person name="Lin Y.-Y."/>
            <person name="Smith M.E."/>
            <person name="Ochoa-Acuna H."/>
            <person name="Chen M.-J.M."/>
            <person name="Childers C.P."/>
            <person name="Qu J."/>
            <person name="Dugan S."/>
            <person name="Lee S.L."/>
            <person name="Chao H."/>
            <person name="Dinh H."/>
            <person name="Han Y."/>
            <person name="Doddapaneni H."/>
            <person name="Worley K.C."/>
            <person name="Muzny D.M."/>
            <person name="Gibbs R.A."/>
            <person name="Richards S."/>
        </authorList>
    </citation>
    <scope>NUCLEOTIDE SEQUENCE</scope>
    <source>
        <strain evidence="3">HAZT.00-mixed</strain>
        <tissue evidence="3">Whole organism</tissue>
    </source>
</reference>
<sequence>MPVGTKRSYNSSTDELTATDLIFQGTMKGLLPEQVADAGADIILGNTYHLGTQPVSENQTPHIMPTFPTLKGKEVLSAAGGLHQWMQWPRALLTDSGGFQMVSLLKFAKITEDGVTFQSPYDGSYTRERNCMLIICILYYHTGSECVLTPEESIAIQNAIGADIMMQLDDVVDVKETNYERFKEATLRTTRWLDRCIAANKNTASQNLFPIVQGGVFTDLRDLSLTQLMERDSPGYAIGGLSGGEDKEKFWPIIEHCTRRLPQDRPRYCMGVGFAPDLVVCVALGVDMFDCVYPTRTARFGCALVDNGQISLKSDVYASDFSAIDDACSCSTCHTYTRAYIHALTTEKNPVGCHLLSIHNIAYQVRMSAHALWL</sequence>
<organism evidence="3">
    <name type="scientific">Hyalella azteca</name>
    <name type="common">Amphipod</name>
    <dbReference type="NCBI Taxonomy" id="294128"/>
    <lineage>
        <taxon>Eukaryota</taxon>
        <taxon>Metazoa</taxon>
        <taxon>Ecdysozoa</taxon>
        <taxon>Arthropoda</taxon>
        <taxon>Crustacea</taxon>
        <taxon>Multicrustacea</taxon>
        <taxon>Malacostraca</taxon>
        <taxon>Eumalacostraca</taxon>
        <taxon>Peracarida</taxon>
        <taxon>Amphipoda</taxon>
        <taxon>Senticaudata</taxon>
        <taxon>Talitrida</taxon>
        <taxon>Talitroidea</taxon>
        <taxon>Hyalellidae</taxon>
        <taxon>Hyalella</taxon>
    </lineage>
</organism>
<proteinExistence type="predicted"/>
<dbReference type="GO" id="GO:0005829">
    <property type="term" value="C:cytosol"/>
    <property type="evidence" value="ECO:0007669"/>
    <property type="project" value="TreeGrafter"/>
</dbReference>
<dbReference type="PANTHER" id="PTHR43530:SF1">
    <property type="entry name" value="QUEUINE TRNA-RIBOSYLTRANSFERASE CATALYTIC SUBUNIT 1"/>
    <property type="match status" value="1"/>
</dbReference>
<dbReference type="OrthoDB" id="10249838at2759"/>
<dbReference type="EMBL" id="JQDR03011774">
    <property type="protein sequence ID" value="KAA0192235.1"/>
    <property type="molecule type" value="Genomic_DNA"/>
</dbReference>
<dbReference type="GO" id="GO:0008479">
    <property type="term" value="F:tRNA-guanosine(34) queuine transglycosylase activity"/>
    <property type="evidence" value="ECO:0007669"/>
    <property type="project" value="TreeGrafter"/>
</dbReference>
<evidence type="ECO:0000259" key="2">
    <source>
        <dbReference type="Pfam" id="PF01702"/>
    </source>
</evidence>
<name>A0A6A0GYT9_HYAAZ</name>
<dbReference type="NCBIfam" id="TIGR00449">
    <property type="entry name" value="tgt_general"/>
    <property type="match status" value="2"/>
</dbReference>
<reference evidence="3" key="2">
    <citation type="journal article" date="2018" name="Environ. Sci. Technol.">
        <title>The Toxicogenome of Hyalella azteca: A Model for Sediment Ecotoxicology and Evolutionary Toxicology.</title>
        <authorList>
            <person name="Poynton H.C."/>
            <person name="Hasenbein S."/>
            <person name="Benoit J.B."/>
            <person name="Sepulveda M.S."/>
            <person name="Poelchau M.F."/>
            <person name="Hughes D.S.T."/>
            <person name="Murali S.C."/>
            <person name="Chen S."/>
            <person name="Glastad K.M."/>
            <person name="Goodisman M.A.D."/>
            <person name="Werren J.H."/>
            <person name="Vineis J.H."/>
            <person name="Bowen J.L."/>
            <person name="Friedrich M."/>
            <person name="Jones J."/>
            <person name="Robertson H.M."/>
            <person name="Feyereisen R."/>
            <person name="Mechler-Hickson A."/>
            <person name="Mathers N."/>
            <person name="Lee C.E."/>
            <person name="Colbourne J.K."/>
            <person name="Biales A."/>
            <person name="Johnston J.S."/>
            <person name="Wellborn G.A."/>
            <person name="Rosendale A.J."/>
            <person name="Cridge A.G."/>
            <person name="Munoz-Torres M.C."/>
            <person name="Bain P.A."/>
            <person name="Manny A.R."/>
            <person name="Major K.M."/>
            <person name="Lambert F.N."/>
            <person name="Vulpe C.D."/>
            <person name="Tuck P."/>
            <person name="Blalock B.J."/>
            <person name="Lin Y.Y."/>
            <person name="Smith M.E."/>
            <person name="Ochoa-Acuna H."/>
            <person name="Chen M.M."/>
            <person name="Childers C.P."/>
            <person name="Qu J."/>
            <person name="Dugan S."/>
            <person name="Lee S.L."/>
            <person name="Chao H."/>
            <person name="Dinh H."/>
            <person name="Han Y."/>
            <person name="Doddapaneni H."/>
            <person name="Worley K.C."/>
            <person name="Muzny D.M."/>
            <person name="Gibbs R.A."/>
            <person name="Richards S."/>
        </authorList>
    </citation>
    <scope>NUCLEOTIDE SEQUENCE</scope>
    <source>
        <strain evidence="3">HAZT.00-mixed</strain>
        <tissue evidence="3">Whole organism</tissue>
    </source>
</reference>